<evidence type="ECO:0000313" key="3">
    <source>
        <dbReference type="EMBL" id="MBA0088553.1"/>
    </source>
</evidence>
<organism evidence="3 4">
    <name type="scientific">Candidatus Acidiferrum panamense</name>
    <dbReference type="NCBI Taxonomy" id="2741543"/>
    <lineage>
        <taxon>Bacteria</taxon>
        <taxon>Pseudomonadati</taxon>
        <taxon>Acidobacteriota</taxon>
        <taxon>Terriglobia</taxon>
        <taxon>Candidatus Acidiferrales</taxon>
        <taxon>Candidatus Acidiferrum</taxon>
    </lineage>
</organism>
<evidence type="ECO:0000256" key="2">
    <source>
        <dbReference type="SAM" id="Phobius"/>
    </source>
</evidence>
<evidence type="ECO:0000256" key="1">
    <source>
        <dbReference type="SAM" id="MobiDB-lite"/>
    </source>
</evidence>
<sequence length="111" mass="11987">MTNTRRLLLSFGRSDGRSHENSREGHPEALSSWHQATAVFLVLAVLAANAVAILSLFGLLTIWQSAVVLFTVLVLAAGTIWTILTMPRLTSQRQHPPSGSQKSPKAVTPGE</sequence>
<proteinExistence type="predicted"/>
<feature type="transmembrane region" description="Helical" evidence="2">
    <location>
        <begin position="38"/>
        <end position="60"/>
    </location>
</feature>
<feature type="region of interest" description="Disordered" evidence="1">
    <location>
        <begin position="90"/>
        <end position="111"/>
    </location>
</feature>
<evidence type="ECO:0000313" key="4">
    <source>
        <dbReference type="Proteomes" id="UP000567293"/>
    </source>
</evidence>
<dbReference type="AlphaFoldDB" id="A0A7V8NW66"/>
<reference evidence="3" key="1">
    <citation type="submission" date="2020-06" db="EMBL/GenBank/DDBJ databases">
        <title>Legume-microbial interactions unlock mineral nutrients during tropical forest succession.</title>
        <authorList>
            <person name="Epihov D.Z."/>
        </authorList>
    </citation>
    <scope>NUCLEOTIDE SEQUENCE [LARGE SCALE GENOMIC DNA]</scope>
    <source>
        <strain evidence="3">Pan2503</strain>
    </source>
</reference>
<dbReference type="Proteomes" id="UP000567293">
    <property type="component" value="Unassembled WGS sequence"/>
</dbReference>
<keyword evidence="2" id="KW-1133">Transmembrane helix</keyword>
<name>A0A7V8NW66_9BACT</name>
<accession>A0A7V8NW66</accession>
<comment type="caution">
    <text evidence="3">The sequence shown here is derived from an EMBL/GenBank/DDBJ whole genome shotgun (WGS) entry which is preliminary data.</text>
</comment>
<keyword evidence="4" id="KW-1185">Reference proteome</keyword>
<feature type="transmembrane region" description="Helical" evidence="2">
    <location>
        <begin position="66"/>
        <end position="84"/>
    </location>
</feature>
<protein>
    <submittedName>
        <fullName evidence="3">Uncharacterized protein</fullName>
    </submittedName>
</protein>
<keyword evidence="2" id="KW-0472">Membrane</keyword>
<dbReference type="EMBL" id="JACDQQ010002557">
    <property type="protein sequence ID" value="MBA0088553.1"/>
    <property type="molecule type" value="Genomic_DNA"/>
</dbReference>
<feature type="compositionally biased region" description="Polar residues" evidence="1">
    <location>
        <begin position="90"/>
        <end position="103"/>
    </location>
</feature>
<keyword evidence="2" id="KW-0812">Transmembrane</keyword>
<gene>
    <name evidence="3" type="ORF">HRJ53_26500</name>
</gene>